<name>R4X7C9_TAPDE</name>
<dbReference type="Gene3D" id="1.10.287.1060">
    <property type="entry name" value="ESAT-6-like"/>
    <property type="match status" value="1"/>
</dbReference>
<proteinExistence type="inferred from homology"/>
<feature type="coiled-coil region" evidence="3">
    <location>
        <begin position="34"/>
        <end position="90"/>
    </location>
</feature>
<dbReference type="OrthoDB" id="3973241at2759"/>
<evidence type="ECO:0000256" key="4">
    <source>
        <dbReference type="SAM" id="MobiDB-lite"/>
    </source>
</evidence>
<dbReference type="PANTHER" id="PTHR22761:SF12">
    <property type="entry name" value="CHARGED MULTIVESICULAR BODY PROTEIN 5"/>
    <property type="match status" value="1"/>
</dbReference>
<dbReference type="InterPro" id="IPR005024">
    <property type="entry name" value="Snf7_fam"/>
</dbReference>
<dbReference type="Pfam" id="PF03357">
    <property type="entry name" value="Snf7"/>
    <property type="match status" value="1"/>
</dbReference>
<keyword evidence="2 3" id="KW-0175">Coiled coil</keyword>
<dbReference type="AlphaFoldDB" id="R4X7C9"/>
<gene>
    <name evidence="5" type="ORF">TAPDE_000954</name>
</gene>
<dbReference type="GO" id="GO:0005771">
    <property type="term" value="C:multivesicular body"/>
    <property type="evidence" value="ECO:0007669"/>
    <property type="project" value="TreeGrafter"/>
</dbReference>
<evidence type="ECO:0000313" key="5">
    <source>
        <dbReference type="EMBL" id="CCG81231.1"/>
    </source>
</evidence>
<comment type="caution">
    <text evidence="5">The sequence shown here is derived from an EMBL/GenBank/DDBJ whole genome shotgun (WGS) entry which is preliminary data.</text>
</comment>
<sequence length="216" mass="23898">MNRIFGTRNKAPTPSLADAITATDARADAIQVKIHKLDIELQTHQQKISRLRGAAQESAKKRAIGVLRQKKLYESQLDQLNQQSFNMEQANLTTENMRNTMTTVTAMQAANKTLKKEYGKINIDKIERLQDEMSDLIESANELSEVMGRNVYDLGDGIDEEDLEAELDALAEEGFGQAEMDTGGGLSYLTSNADTAPPEFIDEMPATEEAQKTVAT</sequence>
<evidence type="ECO:0000256" key="2">
    <source>
        <dbReference type="ARBA" id="ARBA00023054"/>
    </source>
</evidence>
<dbReference type="GO" id="GO:0006900">
    <property type="term" value="P:vesicle budding from membrane"/>
    <property type="evidence" value="ECO:0007669"/>
    <property type="project" value="TreeGrafter"/>
</dbReference>
<protein>
    <submittedName>
        <fullName evidence="5">SNF7 family protein</fullName>
    </submittedName>
</protein>
<dbReference type="EMBL" id="CAHR02000030">
    <property type="protein sequence ID" value="CCG81231.1"/>
    <property type="molecule type" value="Genomic_DNA"/>
</dbReference>
<dbReference type="Proteomes" id="UP000013776">
    <property type="component" value="Unassembled WGS sequence"/>
</dbReference>
<dbReference type="VEuPathDB" id="FungiDB:TAPDE_000954"/>
<organism evidence="5 6">
    <name type="scientific">Taphrina deformans (strain PYCC 5710 / ATCC 11124 / CBS 356.35 / IMI 108563 / JCM 9778 / NBRC 8474)</name>
    <name type="common">Peach leaf curl fungus</name>
    <name type="synonym">Lalaria deformans</name>
    <dbReference type="NCBI Taxonomy" id="1097556"/>
    <lineage>
        <taxon>Eukaryota</taxon>
        <taxon>Fungi</taxon>
        <taxon>Dikarya</taxon>
        <taxon>Ascomycota</taxon>
        <taxon>Taphrinomycotina</taxon>
        <taxon>Taphrinomycetes</taxon>
        <taxon>Taphrinales</taxon>
        <taxon>Taphrinaceae</taxon>
        <taxon>Taphrina</taxon>
    </lineage>
</organism>
<accession>R4X7C9</accession>
<dbReference type="STRING" id="1097556.R4X7C9"/>
<dbReference type="GO" id="GO:0032511">
    <property type="term" value="P:late endosome to vacuole transport via multivesicular body sorting pathway"/>
    <property type="evidence" value="ECO:0007669"/>
    <property type="project" value="TreeGrafter"/>
</dbReference>
<evidence type="ECO:0000313" key="6">
    <source>
        <dbReference type="Proteomes" id="UP000013776"/>
    </source>
</evidence>
<feature type="region of interest" description="Disordered" evidence="4">
    <location>
        <begin position="178"/>
        <end position="216"/>
    </location>
</feature>
<evidence type="ECO:0000256" key="3">
    <source>
        <dbReference type="SAM" id="Coils"/>
    </source>
</evidence>
<comment type="similarity">
    <text evidence="1">Belongs to the SNF7 family.</text>
</comment>
<reference evidence="5 6" key="1">
    <citation type="journal article" date="2013" name="MBio">
        <title>Genome sequencing of the plant pathogen Taphrina deformans, the causal agent of peach leaf curl.</title>
        <authorList>
            <person name="Cisse O.H."/>
            <person name="Almeida J.M.G.C.F."/>
            <person name="Fonseca A."/>
            <person name="Kumar A.A."/>
            <person name="Salojaervi J."/>
            <person name="Overmyer K."/>
            <person name="Hauser P.M."/>
            <person name="Pagni M."/>
        </authorList>
    </citation>
    <scope>NUCLEOTIDE SEQUENCE [LARGE SCALE GENOMIC DNA]</scope>
    <source>
        <strain evidence="6">PYCC 5710 / ATCC 11124 / CBS 356.35 / IMI 108563 / JCM 9778 / NBRC 8474</strain>
    </source>
</reference>
<dbReference type="Gene3D" id="6.10.250.1710">
    <property type="match status" value="1"/>
</dbReference>
<keyword evidence="6" id="KW-1185">Reference proteome</keyword>
<dbReference type="eggNOG" id="KOG1655">
    <property type="taxonomic scope" value="Eukaryota"/>
</dbReference>
<evidence type="ECO:0000256" key="1">
    <source>
        <dbReference type="ARBA" id="ARBA00006190"/>
    </source>
</evidence>
<dbReference type="PANTHER" id="PTHR22761">
    <property type="entry name" value="CHARGED MULTIVESICULAR BODY PROTEIN"/>
    <property type="match status" value="1"/>
</dbReference>